<keyword evidence="1" id="KW-0472">Membrane</keyword>
<organism evidence="2 3">
    <name type="scientific">Brassica cretica</name>
    <name type="common">Mustard</name>
    <dbReference type="NCBI Taxonomy" id="69181"/>
    <lineage>
        <taxon>Eukaryota</taxon>
        <taxon>Viridiplantae</taxon>
        <taxon>Streptophyta</taxon>
        <taxon>Embryophyta</taxon>
        <taxon>Tracheophyta</taxon>
        <taxon>Spermatophyta</taxon>
        <taxon>Magnoliopsida</taxon>
        <taxon>eudicotyledons</taxon>
        <taxon>Gunneridae</taxon>
        <taxon>Pentapetalae</taxon>
        <taxon>rosids</taxon>
        <taxon>malvids</taxon>
        <taxon>Brassicales</taxon>
        <taxon>Brassicaceae</taxon>
        <taxon>Brassiceae</taxon>
        <taxon>Brassica</taxon>
    </lineage>
</organism>
<protein>
    <submittedName>
        <fullName evidence="2">Uncharacterized protein</fullName>
    </submittedName>
</protein>
<evidence type="ECO:0000256" key="1">
    <source>
        <dbReference type="SAM" id="Phobius"/>
    </source>
</evidence>
<keyword evidence="1" id="KW-0812">Transmembrane</keyword>
<evidence type="ECO:0000313" key="2">
    <source>
        <dbReference type="EMBL" id="KAF2569936.1"/>
    </source>
</evidence>
<sequence>MILDPFRLPTILSLFCWISSKPLNGSLSSSWVLSKSPTEMMFDSFISSSLFSSRSVHATTVKVRDIPMRYRNGAARNGSDFIKVDQTSSKHLCFIFFSEEVDSFTLLVALMGLGRFIYCVGCLRFRRSSPSPFIIPSPAVWILLVILVAFKTS</sequence>
<feature type="transmembrane region" description="Helical" evidence="1">
    <location>
        <begin position="133"/>
        <end position="150"/>
    </location>
</feature>
<dbReference type="EMBL" id="QGKW02001911">
    <property type="protein sequence ID" value="KAF2569936.1"/>
    <property type="molecule type" value="Genomic_DNA"/>
</dbReference>
<dbReference type="AlphaFoldDB" id="A0A8S9IL86"/>
<proteinExistence type="predicted"/>
<comment type="caution">
    <text evidence="2">The sequence shown here is derived from an EMBL/GenBank/DDBJ whole genome shotgun (WGS) entry which is preliminary data.</text>
</comment>
<evidence type="ECO:0000313" key="3">
    <source>
        <dbReference type="Proteomes" id="UP000712281"/>
    </source>
</evidence>
<keyword evidence="1" id="KW-1133">Transmembrane helix</keyword>
<gene>
    <name evidence="2" type="ORF">F2Q68_00024727</name>
</gene>
<name>A0A8S9IL86_BRACR</name>
<accession>A0A8S9IL86</accession>
<reference evidence="2" key="1">
    <citation type="submission" date="2019-12" db="EMBL/GenBank/DDBJ databases">
        <title>Genome sequencing and annotation of Brassica cretica.</title>
        <authorList>
            <person name="Studholme D.J."/>
            <person name="Sarris P.F."/>
        </authorList>
    </citation>
    <scope>NUCLEOTIDE SEQUENCE</scope>
    <source>
        <strain evidence="2">PFS-001/15</strain>
        <tissue evidence="2">Leaf</tissue>
    </source>
</reference>
<dbReference type="Proteomes" id="UP000712281">
    <property type="component" value="Unassembled WGS sequence"/>
</dbReference>